<reference evidence="1" key="2">
    <citation type="submission" date="2016-08" db="EMBL/GenBank/DDBJ databases">
        <authorList>
            <person name="Seilhamer J.J."/>
        </authorList>
    </citation>
    <scope>NUCLEOTIDE SEQUENCE</scope>
</reference>
<reference evidence="1" key="1">
    <citation type="journal article" date="2016" name="Genome Biol. Evol.">
        <title>Evolutionary Dynamics of Chloroplast Genomes in Low Light: A Case Study of the Endolithic Green Alga Ostreobium quekettii.</title>
        <authorList>
            <person name="R Marcelino V."/>
            <person name="Cremen M.C."/>
            <person name="Jackson C.J."/>
            <person name="Larkum A.A."/>
            <person name="Verbruggen H."/>
        </authorList>
    </citation>
    <scope>NUCLEOTIDE SEQUENCE</scope>
</reference>
<dbReference type="RefSeq" id="YP_009306356.1">
    <property type="nucleotide sequence ID" value="NC_031368.1"/>
</dbReference>
<dbReference type="GeneID" id="29288759"/>
<organism evidence="1">
    <name type="scientific">Caulerpa cliftonii</name>
    <dbReference type="NCBI Taxonomy" id="1004391"/>
    <lineage>
        <taxon>Eukaryota</taxon>
        <taxon>Viridiplantae</taxon>
        <taxon>Chlorophyta</taxon>
        <taxon>core chlorophytes</taxon>
        <taxon>Ulvophyceae</taxon>
        <taxon>TCBD clade</taxon>
        <taxon>Bryopsidales</taxon>
        <taxon>Halimedineae</taxon>
        <taxon>Caulerpaceae</taxon>
        <taxon>Caulerpa</taxon>
    </lineage>
</organism>
<evidence type="ECO:0000313" key="1">
    <source>
        <dbReference type="EMBL" id="AOP19260.1"/>
    </source>
</evidence>
<geneLocation type="chloroplast" evidence="1"/>
<accession>A0A1C9JBM8</accession>
<sequence length="131" mass="15331">MNVYGKTGLIQDSFISSFCRKKTALESFKFLLDRIKSKYILISYNNEGLLAFSQLKALFKKYGSTIIYEFAYKRYQSQKKSTSKSIKEYLFFVKCKDVITNESFGVTLEQKLCLLNKINYPQSLNYRGLNF</sequence>
<keyword evidence="1" id="KW-0934">Plastid</keyword>
<gene>
    <name evidence="1" type="primary">orf131</name>
</gene>
<keyword evidence="1" id="KW-0150">Chloroplast</keyword>
<name>A0A1C9JBM8_9CHLO</name>
<dbReference type="AlphaFoldDB" id="A0A1C9JBM8"/>
<proteinExistence type="predicted"/>
<protein>
    <submittedName>
        <fullName evidence="1">Uncharacterized protein</fullName>
    </submittedName>
</protein>
<dbReference type="EMBL" id="KX808498">
    <property type="protein sequence ID" value="AOP19260.1"/>
    <property type="molecule type" value="Genomic_DNA"/>
</dbReference>